<gene>
    <name evidence="6" type="ORF">Ana3638_24090</name>
</gene>
<feature type="domain" description="Aminotransferase class I/classII large" evidence="5">
    <location>
        <begin position="20"/>
        <end position="228"/>
    </location>
</feature>
<dbReference type="EMBL" id="CP048000">
    <property type="protein sequence ID" value="QHQ63475.1"/>
    <property type="molecule type" value="Genomic_DNA"/>
</dbReference>
<sequence>MEEVFKAGDIKFFYTMPRFQNPTGYSYNEKQKREILRLAGKYGVYITEDDYLADLELKERADSLYAMGEKERIIYIRSFSKTLLPGLRLGMAIIPDPLKKEFTIYKQSIDLNTPVLTQGALEIYLKSSMYKSHVVRTKKFYKHKMDVLRKACELTFQDNIIYHIPPTGIYAFIQTPSNITEKIVNRLSKQNILLNSIKSSFLDGFPVSEGIRLCVCNCEDDDLLRAVKLIKEEIEKLIKGEIEKVNGYKSKII</sequence>
<dbReference type="InterPro" id="IPR015422">
    <property type="entry name" value="PyrdxlP-dep_Trfase_small"/>
</dbReference>
<evidence type="ECO:0000313" key="7">
    <source>
        <dbReference type="Proteomes" id="UP000464314"/>
    </source>
</evidence>
<dbReference type="InterPro" id="IPR015424">
    <property type="entry name" value="PyrdxlP-dep_Trfase"/>
</dbReference>
<keyword evidence="2 6" id="KW-0032">Aminotransferase</keyword>
<accession>A0A6P1TVN1</accession>
<dbReference type="Pfam" id="PF00155">
    <property type="entry name" value="Aminotran_1_2"/>
    <property type="match status" value="1"/>
</dbReference>
<dbReference type="KEGG" id="anr:Ana3638_24090"/>
<reference evidence="6 7" key="1">
    <citation type="submission" date="2020-01" db="EMBL/GenBank/DDBJ databases">
        <title>Genome analysis of Anaerocolumna sp. CBA3638.</title>
        <authorList>
            <person name="Kim J."/>
            <person name="Roh S.W."/>
        </authorList>
    </citation>
    <scope>NUCLEOTIDE SEQUENCE [LARGE SCALE GENOMIC DNA]</scope>
    <source>
        <strain evidence="6 7">CBA3638</strain>
    </source>
</reference>
<dbReference type="Gene3D" id="3.40.640.10">
    <property type="entry name" value="Type I PLP-dependent aspartate aminotransferase-like (Major domain)"/>
    <property type="match status" value="1"/>
</dbReference>
<dbReference type="InterPro" id="IPR004839">
    <property type="entry name" value="Aminotransferase_I/II_large"/>
</dbReference>
<dbReference type="InterPro" id="IPR050859">
    <property type="entry name" value="Class-I_PLP-dep_aminotransf"/>
</dbReference>
<organism evidence="6 7">
    <name type="scientific">Anaerocolumna sedimenticola</name>
    <dbReference type="NCBI Taxonomy" id="2696063"/>
    <lineage>
        <taxon>Bacteria</taxon>
        <taxon>Bacillati</taxon>
        <taxon>Bacillota</taxon>
        <taxon>Clostridia</taxon>
        <taxon>Lachnospirales</taxon>
        <taxon>Lachnospiraceae</taxon>
        <taxon>Anaerocolumna</taxon>
    </lineage>
</organism>
<dbReference type="GO" id="GO:1901605">
    <property type="term" value="P:alpha-amino acid metabolic process"/>
    <property type="evidence" value="ECO:0007669"/>
    <property type="project" value="TreeGrafter"/>
</dbReference>
<protein>
    <submittedName>
        <fullName evidence="6">Aminotransferase class I/II-fold pyridoxal phosphate-dependent enzyme</fullName>
    </submittedName>
</protein>
<keyword evidence="4" id="KW-0663">Pyridoxal phosphate</keyword>
<name>A0A6P1TVN1_9FIRM</name>
<keyword evidence="3 6" id="KW-0808">Transferase</keyword>
<evidence type="ECO:0000256" key="1">
    <source>
        <dbReference type="ARBA" id="ARBA00001933"/>
    </source>
</evidence>
<dbReference type="Proteomes" id="UP000464314">
    <property type="component" value="Chromosome"/>
</dbReference>
<dbReference type="InterPro" id="IPR015421">
    <property type="entry name" value="PyrdxlP-dep_Trfase_major"/>
</dbReference>
<dbReference type="PANTHER" id="PTHR42790">
    <property type="entry name" value="AMINOTRANSFERASE"/>
    <property type="match status" value="1"/>
</dbReference>
<proteinExistence type="predicted"/>
<evidence type="ECO:0000259" key="5">
    <source>
        <dbReference type="Pfam" id="PF00155"/>
    </source>
</evidence>
<dbReference type="GO" id="GO:0030170">
    <property type="term" value="F:pyridoxal phosphate binding"/>
    <property type="evidence" value="ECO:0007669"/>
    <property type="project" value="InterPro"/>
</dbReference>
<dbReference type="CDD" id="cd00609">
    <property type="entry name" value="AAT_like"/>
    <property type="match status" value="1"/>
</dbReference>
<dbReference type="GO" id="GO:0008483">
    <property type="term" value="F:transaminase activity"/>
    <property type="evidence" value="ECO:0007669"/>
    <property type="project" value="UniProtKB-KW"/>
</dbReference>
<evidence type="ECO:0000256" key="4">
    <source>
        <dbReference type="ARBA" id="ARBA00022898"/>
    </source>
</evidence>
<evidence type="ECO:0000313" key="6">
    <source>
        <dbReference type="EMBL" id="QHQ63475.1"/>
    </source>
</evidence>
<evidence type="ECO:0000256" key="2">
    <source>
        <dbReference type="ARBA" id="ARBA00022576"/>
    </source>
</evidence>
<comment type="cofactor">
    <cofactor evidence="1">
        <name>pyridoxal 5'-phosphate</name>
        <dbReference type="ChEBI" id="CHEBI:597326"/>
    </cofactor>
</comment>
<dbReference type="Gene3D" id="3.90.1150.10">
    <property type="entry name" value="Aspartate Aminotransferase, domain 1"/>
    <property type="match status" value="1"/>
</dbReference>
<keyword evidence="7" id="KW-1185">Reference proteome</keyword>
<dbReference type="SUPFAM" id="SSF53383">
    <property type="entry name" value="PLP-dependent transferases"/>
    <property type="match status" value="1"/>
</dbReference>
<dbReference type="PANTHER" id="PTHR42790:SF6">
    <property type="entry name" value="GNTR-FAMILY TRANSCRIPTIONAL REGULATOR"/>
    <property type="match status" value="1"/>
</dbReference>
<dbReference type="AlphaFoldDB" id="A0A6P1TVN1"/>
<evidence type="ECO:0000256" key="3">
    <source>
        <dbReference type="ARBA" id="ARBA00022679"/>
    </source>
</evidence>